<evidence type="ECO:0000259" key="1">
    <source>
        <dbReference type="Pfam" id="PF07678"/>
    </source>
</evidence>
<comment type="caution">
    <text evidence="2">The sequence shown here is derived from an EMBL/GenBank/DDBJ whole genome shotgun (WGS) entry which is preliminary data.</text>
</comment>
<protein>
    <submittedName>
        <fullName evidence="2">Alpha-2-macroglobulin-like protein 1</fullName>
    </submittedName>
</protein>
<organism evidence="2 3">
    <name type="scientific">Clarias magur</name>
    <name type="common">Asian catfish</name>
    <name type="synonym">Macropteronotus magur</name>
    <dbReference type="NCBI Taxonomy" id="1594786"/>
    <lineage>
        <taxon>Eukaryota</taxon>
        <taxon>Metazoa</taxon>
        <taxon>Chordata</taxon>
        <taxon>Craniata</taxon>
        <taxon>Vertebrata</taxon>
        <taxon>Euteleostomi</taxon>
        <taxon>Actinopterygii</taxon>
        <taxon>Neopterygii</taxon>
        <taxon>Teleostei</taxon>
        <taxon>Ostariophysi</taxon>
        <taxon>Siluriformes</taxon>
        <taxon>Clariidae</taxon>
        <taxon>Clarias</taxon>
    </lineage>
</organism>
<dbReference type="OrthoDB" id="9998011at2759"/>
<name>A0A8J4WS40_CLAMG</name>
<dbReference type="EMBL" id="QNUK01000615">
    <property type="protein sequence ID" value="KAF5891089.1"/>
    <property type="molecule type" value="Genomic_DNA"/>
</dbReference>
<dbReference type="SUPFAM" id="SSF48239">
    <property type="entry name" value="Terpenoid cyclases/Protein prenyltransferases"/>
    <property type="match status" value="1"/>
</dbReference>
<dbReference type="InterPro" id="IPR011626">
    <property type="entry name" value="Alpha-macroglobulin_TED"/>
</dbReference>
<accession>A0A8J4WS40</accession>
<keyword evidence="3" id="KW-1185">Reference proteome</keyword>
<dbReference type="AlphaFoldDB" id="A0A8J4WS40"/>
<feature type="non-terminal residue" evidence="2">
    <location>
        <position position="1"/>
    </location>
</feature>
<dbReference type="Gene3D" id="1.50.10.20">
    <property type="match status" value="1"/>
</dbReference>
<dbReference type="InterPro" id="IPR008930">
    <property type="entry name" value="Terpenoid_cyclase/PrenylTrfase"/>
</dbReference>
<dbReference type="GO" id="GO:0005615">
    <property type="term" value="C:extracellular space"/>
    <property type="evidence" value="ECO:0007669"/>
    <property type="project" value="InterPro"/>
</dbReference>
<dbReference type="Proteomes" id="UP000727407">
    <property type="component" value="Unassembled WGS sequence"/>
</dbReference>
<sequence length="54" mass="5938">DPVVNKSLTCLRSAYSKVSSTYTKALLFYTFTLAGDQKMRSTLMTDLGSQAIIT</sequence>
<feature type="non-terminal residue" evidence="2">
    <location>
        <position position="54"/>
    </location>
</feature>
<dbReference type="Pfam" id="PF07678">
    <property type="entry name" value="TED_complement"/>
    <property type="match status" value="1"/>
</dbReference>
<reference evidence="2" key="1">
    <citation type="submission" date="2020-07" db="EMBL/GenBank/DDBJ databases">
        <title>Clarias magur genome sequencing, assembly and annotation.</title>
        <authorList>
            <person name="Kushwaha B."/>
            <person name="Kumar R."/>
            <person name="Das P."/>
            <person name="Joshi C.G."/>
            <person name="Kumar D."/>
            <person name="Nagpure N.S."/>
            <person name="Pandey M."/>
            <person name="Agarwal S."/>
            <person name="Srivastava S."/>
            <person name="Singh M."/>
            <person name="Sahoo L."/>
            <person name="Jayasankar P."/>
            <person name="Meher P.K."/>
            <person name="Koringa P.G."/>
            <person name="Iquebal M.A."/>
            <person name="Das S.P."/>
            <person name="Bit A."/>
            <person name="Patnaik S."/>
            <person name="Patel N."/>
            <person name="Shah T.M."/>
            <person name="Hinsu A."/>
            <person name="Jena J.K."/>
        </authorList>
    </citation>
    <scope>NUCLEOTIDE SEQUENCE</scope>
    <source>
        <strain evidence="2">CIFAMagur01</strain>
        <tissue evidence="2">Testis</tissue>
    </source>
</reference>
<proteinExistence type="predicted"/>
<feature type="domain" description="Alpha-macroglobulin-like TED" evidence="1">
    <location>
        <begin position="2"/>
        <end position="52"/>
    </location>
</feature>
<gene>
    <name evidence="2" type="ORF">DAT39_019202</name>
</gene>
<evidence type="ECO:0000313" key="2">
    <source>
        <dbReference type="EMBL" id="KAF5891089.1"/>
    </source>
</evidence>
<evidence type="ECO:0000313" key="3">
    <source>
        <dbReference type="Proteomes" id="UP000727407"/>
    </source>
</evidence>